<dbReference type="InterPro" id="IPR013424">
    <property type="entry name" value="Ice-binding_C"/>
</dbReference>
<proteinExistence type="predicted"/>
<sequence>MRSHQVAVLLSTFATVALVAPAVQAGTLVTSLPIVFQTTTGSFNSPSSPPPPSGNPDPINGISATITNAGQGDTDPFTPATGGAILGNFIAANVLGSFTYESSNADGKLEFDLFAHGNSVFNNVLASGVGTIASTSFNFDVSSAVPTNFSLPLFIRFTQTGTSVSSTLAGVKIEITTKTPEPGTRTAIGLLGLGLASAAIRRQLQEKTKTKV</sequence>
<evidence type="ECO:0000256" key="1">
    <source>
        <dbReference type="SAM" id="MobiDB-lite"/>
    </source>
</evidence>
<dbReference type="EMBL" id="JACEGC010000091">
    <property type="protein sequence ID" value="MBC1196776.1"/>
    <property type="molecule type" value="Genomic_DNA"/>
</dbReference>
<dbReference type="RefSeq" id="WP_185240462.1">
    <property type="nucleotide sequence ID" value="NZ_JACEGC010000091.1"/>
</dbReference>
<feature type="domain" description="Ice-binding protein C-terminal" evidence="3">
    <location>
        <begin position="179"/>
        <end position="202"/>
    </location>
</feature>
<feature type="compositionally biased region" description="Polar residues" evidence="1">
    <location>
        <begin position="62"/>
        <end position="71"/>
    </location>
</feature>
<reference evidence="4 5" key="1">
    <citation type="submission" date="2020-07" db="EMBL/GenBank/DDBJ databases">
        <title>Genomes of two Microcystis aeruginosa (Cyanobacteria) strains from Florida (USA) with disparate toxicogenic potential.</title>
        <authorList>
            <person name="Lefler F.W."/>
            <person name="Barbosa M."/>
            <person name="Berthold D.E."/>
            <person name="Laughinghouse H.D. IV."/>
        </authorList>
    </citation>
    <scope>NUCLEOTIDE SEQUENCE [LARGE SCALE GENOMIC DNA]</scope>
    <source>
        <strain evidence="4 5">BLCCF158</strain>
    </source>
</reference>
<name>A0A841V9A5_MICAE</name>
<evidence type="ECO:0000313" key="4">
    <source>
        <dbReference type="EMBL" id="MBC1196776.1"/>
    </source>
</evidence>
<feature type="region of interest" description="Disordered" evidence="1">
    <location>
        <begin position="41"/>
        <end position="74"/>
    </location>
</feature>
<dbReference type="Pfam" id="PF07589">
    <property type="entry name" value="PEP-CTERM"/>
    <property type="match status" value="1"/>
</dbReference>
<keyword evidence="2" id="KW-0732">Signal</keyword>
<evidence type="ECO:0000313" key="5">
    <source>
        <dbReference type="Proteomes" id="UP000525432"/>
    </source>
</evidence>
<accession>A0A841V9A5</accession>
<feature type="signal peptide" evidence="2">
    <location>
        <begin position="1"/>
        <end position="25"/>
    </location>
</feature>
<dbReference type="AlphaFoldDB" id="A0A841V9A5"/>
<evidence type="ECO:0000259" key="3">
    <source>
        <dbReference type="Pfam" id="PF07589"/>
    </source>
</evidence>
<protein>
    <submittedName>
        <fullName evidence="4">PEP-CTERM sorting domain-containing protein</fullName>
    </submittedName>
</protein>
<evidence type="ECO:0000256" key="2">
    <source>
        <dbReference type="SAM" id="SignalP"/>
    </source>
</evidence>
<feature type="chain" id="PRO_5032778427" evidence="2">
    <location>
        <begin position="26"/>
        <end position="212"/>
    </location>
</feature>
<dbReference type="Proteomes" id="UP000525432">
    <property type="component" value="Unassembled WGS sequence"/>
</dbReference>
<comment type="caution">
    <text evidence="4">The sequence shown here is derived from an EMBL/GenBank/DDBJ whole genome shotgun (WGS) entry which is preliminary data.</text>
</comment>
<gene>
    <name evidence="4" type="ORF">H0901_16350</name>
</gene>
<organism evidence="4 5">
    <name type="scientific">Microcystis aeruginosa BLCC-F158</name>
    <dbReference type="NCBI Taxonomy" id="2755316"/>
    <lineage>
        <taxon>Bacteria</taxon>
        <taxon>Bacillati</taxon>
        <taxon>Cyanobacteriota</taxon>
        <taxon>Cyanophyceae</taxon>
        <taxon>Oscillatoriophycideae</taxon>
        <taxon>Chroococcales</taxon>
        <taxon>Microcystaceae</taxon>
        <taxon>Microcystis</taxon>
    </lineage>
</organism>